<reference evidence="1" key="1">
    <citation type="journal article" date="2025" name="Int. J. Syst. Evol. Microbiol.">
        <title>Inconstantimicrobium mannanitabidum sp. nov., a novel member of the family Clostridiaceae isolated from anoxic soil under the treatment of reductive soil disinfestation.</title>
        <authorList>
            <person name="Ueki A."/>
            <person name="Tonouchi A."/>
            <person name="Honma S."/>
            <person name="Kaku N."/>
            <person name="Ueki K."/>
        </authorList>
    </citation>
    <scope>NUCLEOTIDE SEQUENCE</scope>
    <source>
        <strain evidence="1">TW13</strain>
    </source>
</reference>
<protein>
    <submittedName>
        <fullName evidence="1">Haloacid dehalogenase</fullName>
    </submittedName>
</protein>
<dbReference type="EMBL" id="BROD01000001">
    <property type="protein sequence ID" value="GKX68292.1"/>
    <property type="molecule type" value="Genomic_DNA"/>
</dbReference>
<name>A0ACB5RGT6_9CLOT</name>
<organism evidence="1 2">
    <name type="scientific">Inconstantimicrobium mannanitabidum</name>
    <dbReference type="NCBI Taxonomy" id="1604901"/>
    <lineage>
        <taxon>Bacteria</taxon>
        <taxon>Bacillati</taxon>
        <taxon>Bacillota</taxon>
        <taxon>Clostridia</taxon>
        <taxon>Eubacteriales</taxon>
        <taxon>Clostridiaceae</taxon>
        <taxon>Inconstantimicrobium</taxon>
    </lineage>
</organism>
<proteinExistence type="predicted"/>
<evidence type="ECO:0000313" key="2">
    <source>
        <dbReference type="Proteomes" id="UP001058074"/>
    </source>
</evidence>
<sequence length="280" mass="32150">MKTLYVSDLDGTLLNKDQQISKDSIRILNELIEEGVRFTVATARTPATVVPILDEVNIDLPVALMNGVLIYDINKKEYIEINHIEKSIADKVIKVFESKAKDMFIYGIENERLNVYYKGFSNESEQKYYEERCNSPLKTFVKIKSYDEISSDVRIINFVIIDEYENVKTIYDELFKIKEMTVNFYEDIYSEGHYFLDAYTSKASKGLAIKELSKYISHDKLVCFGDNVNDIPMFEVADECYAVENAAESLKQMATKVIGNNNNDAVAEFIKEQETVSKSN</sequence>
<dbReference type="Proteomes" id="UP001058074">
    <property type="component" value="Unassembled WGS sequence"/>
</dbReference>
<accession>A0ACB5RGT6</accession>
<evidence type="ECO:0000313" key="1">
    <source>
        <dbReference type="EMBL" id="GKX68292.1"/>
    </source>
</evidence>
<gene>
    <name evidence="1" type="ORF">rsdtw13_35500</name>
</gene>
<comment type="caution">
    <text evidence="1">The sequence shown here is derived from an EMBL/GenBank/DDBJ whole genome shotgun (WGS) entry which is preliminary data.</text>
</comment>
<keyword evidence="2" id="KW-1185">Reference proteome</keyword>